<dbReference type="GO" id="GO:0009097">
    <property type="term" value="P:isoleucine biosynthetic process"/>
    <property type="evidence" value="ECO:0007669"/>
    <property type="project" value="UniProtKB-UniPathway"/>
</dbReference>
<dbReference type="InterPro" id="IPR005789">
    <property type="entry name" value="Thr_deHydtase_catblc"/>
</dbReference>
<dbReference type="SUPFAM" id="SSF53686">
    <property type="entry name" value="Tryptophan synthase beta subunit-like PLP-dependent enzymes"/>
    <property type="match status" value="1"/>
</dbReference>
<evidence type="ECO:0000256" key="5">
    <source>
        <dbReference type="ARBA" id="ARBA00011447"/>
    </source>
</evidence>
<comment type="subunit">
    <text evidence="5">In the native structure, TdcB is in a dimeric form, whereas in the TdcB-AMP complex, it exists in a tetrameric form (dimer of dimers).</text>
</comment>
<accession>A0A1G9YQL0</accession>
<dbReference type="FunFam" id="3.40.50.1100:FF:000007">
    <property type="entry name" value="L-threonine dehydratase catabolic TdcB"/>
    <property type="match status" value="1"/>
</dbReference>
<dbReference type="UniPathway" id="UPA00047">
    <property type="reaction ID" value="UER00054"/>
</dbReference>
<protein>
    <recommendedName>
        <fullName evidence="7">L-threonine dehydratase catabolic TdcB</fullName>
        <ecNumber evidence="6">4.3.1.19</ecNumber>
    </recommendedName>
</protein>
<dbReference type="PANTHER" id="PTHR48078">
    <property type="entry name" value="THREONINE DEHYDRATASE, MITOCHONDRIAL-RELATED"/>
    <property type="match status" value="1"/>
</dbReference>
<evidence type="ECO:0000256" key="7">
    <source>
        <dbReference type="ARBA" id="ARBA00022248"/>
    </source>
</evidence>
<dbReference type="RefSeq" id="WP_030427582.1">
    <property type="nucleotide sequence ID" value="NZ_JOEF01000002.1"/>
</dbReference>
<dbReference type="CDD" id="cd01562">
    <property type="entry name" value="Thr-dehyd"/>
    <property type="match status" value="1"/>
</dbReference>
<dbReference type="GO" id="GO:0003941">
    <property type="term" value="F:L-serine ammonia-lyase activity"/>
    <property type="evidence" value="ECO:0007669"/>
    <property type="project" value="TreeGrafter"/>
</dbReference>
<dbReference type="InterPro" id="IPR002912">
    <property type="entry name" value="ACT_dom"/>
</dbReference>
<dbReference type="PROSITE" id="PS51671">
    <property type="entry name" value="ACT"/>
    <property type="match status" value="1"/>
</dbReference>
<dbReference type="CDD" id="cd04886">
    <property type="entry name" value="ACT_ThrD-II-like"/>
    <property type="match status" value="1"/>
</dbReference>
<evidence type="ECO:0000259" key="12">
    <source>
        <dbReference type="PROSITE" id="PS51671"/>
    </source>
</evidence>
<dbReference type="STRING" id="211114.SAMN04489726_4953"/>
<evidence type="ECO:0000256" key="3">
    <source>
        <dbReference type="ARBA" id="ARBA00004958"/>
    </source>
</evidence>
<proteinExistence type="inferred from homology"/>
<dbReference type="InterPro" id="IPR044561">
    <property type="entry name" value="ACT_ThrD-II-like"/>
</dbReference>
<feature type="domain" description="ACT" evidence="12">
    <location>
        <begin position="328"/>
        <end position="403"/>
    </location>
</feature>
<keyword evidence="14" id="KW-1185">Reference proteome</keyword>
<dbReference type="InterPro" id="IPR050147">
    <property type="entry name" value="Ser/Thr_Dehydratase"/>
</dbReference>
<keyword evidence="11" id="KW-0456">Lyase</keyword>
<dbReference type="InterPro" id="IPR036052">
    <property type="entry name" value="TrpB-like_PALP_sf"/>
</dbReference>
<evidence type="ECO:0000313" key="13">
    <source>
        <dbReference type="EMBL" id="SDN10813.1"/>
    </source>
</evidence>
<evidence type="ECO:0000256" key="6">
    <source>
        <dbReference type="ARBA" id="ARBA00012096"/>
    </source>
</evidence>
<dbReference type="AlphaFoldDB" id="A0A1G9YQL0"/>
<name>A0A1G9YQL0_ALLAB</name>
<dbReference type="OrthoDB" id="4408011at2"/>
<evidence type="ECO:0000256" key="4">
    <source>
        <dbReference type="ARBA" id="ARBA00010869"/>
    </source>
</evidence>
<dbReference type="EC" id="4.3.1.19" evidence="6"/>
<dbReference type="GO" id="GO:0006567">
    <property type="term" value="P:L-threonine catabolic process"/>
    <property type="evidence" value="ECO:0007669"/>
    <property type="project" value="InterPro"/>
</dbReference>
<keyword evidence="9" id="KW-0412">Isoleucine biosynthesis</keyword>
<dbReference type="NCBIfam" id="TIGR01127">
    <property type="entry name" value="ilvA_1Cterm"/>
    <property type="match status" value="1"/>
</dbReference>
<reference evidence="13 14" key="1">
    <citation type="submission" date="2016-10" db="EMBL/GenBank/DDBJ databases">
        <authorList>
            <person name="de Groot N.N."/>
        </authorList>
    </citation>
    <scope>NUCLEOTIDE SEQUENCE [LARGE SCALE GENOMIC DNA]</scope>
    <source>
        <strain evidence="13 14">DSM 44149</strain>
    </source>
</reference>
<dbReference type="SUPFAM" id="SSF55021">
    <property type="entry name" value="ACT-like"/>
    <property type="match status" value="1"/>
</dbReference>
<comment type="similarity">
    <text evidence="4">Belongs to the serine/threonine dehydratase family.</text>
</comment>
<dbReference type="Pfam" id="PF00291">
    <property type="entry name" value="PALP"/>
    <property type="match status" value="1"/>
</dbReference>
<evidence type="ECO:0000313" key="14">
    <source>
        <dbReference type="Proteomes" id="UP000183376"/>
    </source>
</evidence>
<evidence type="ECO:0000256" key="11">
    <source>
        <dbReference type="ARBA" id="ARBA00023239"/>
    </source>
</evidence>
<evidence type="ECO:0000256" key="1">
    <source>
        <dbReference type="ARBA" id="ARBA00001933"/>
    </source>
</evidence>
<evidence type="ECO:0000256" key="10">
    <source>
        <dbReference type="ARBA" id="ARBA00022898"/>
    </source>
</evidence>
<dbReference type="InterPro" id="IPR000634">
    <property type="entry name" value="Ser/Thr_deHydtase_PyrdxlP-BS"/>
</dbReference>
<dbReference type="Proteomes" id="UP000183376">
    <property type="component" value="Chromosome I"/>
</dbReference>
<keyword evidence="10" id="KW-0663">Pyridoxal phosphate</keyword>
<keyword evidence="8" id="KW-0021">Allosteric enzyme</keyword>
<dbReference type="GO" id="GO:0006565">
    <property type="term" value="P:L-serine catabolic process"/>
    <property type="evidence" value="ECO:0007669"/>
    <property type="project" value="TreeGrafter"/>
</dbReference>
<keyword evidence="9" id="KW-0028">Amino-acid biosynthesis</keyword>
<sequence length="403" mass="42010">MELVSLDRVQAAQKLLAGVVRHTPLELSGVLERLHGTPVYLKCENLQRTGSFKLRGAYVRIHGLSEEQRARGVVAASAGNHAQGVALAASLLGCQATVYMPTGAPLPKLAATRSYGAEVHLHGATVDEALTEAKLFAEKTGAEFIHPFDHNDVIAGQGTIGLEILEQLPDVRTILVGCGGGGLVGGVAAAVKAIKPDCRVIGVQAEQAATWPPSLANGSPLKLPEMHTIADGIAVGIPGEVTFAHVSALVDDILTVSEESLSRALLMCLERQKLVVEPAGAAAMAAVLDHPGRFPGPVAVVLSGGNVDPLLLLHVIQHGLNAAGRYLSLRVRVPDKPGSLGALLTRIGALGANVLDVEHTRVSGALALGEVVVALNLETRGAEHCQQVVTTLRQVGYTVSRQL</sequence>
<dbReference type="InterPro" id="IPR001926">
    <property type="entry name" value="TrpB-like_PALP"/>
</dbReference>
<dbReference type="PANTHER" id="PTHR48078:SF6">
    <property type="entry name" value="L-THREONINE DEHYDRATASE CATABOLIC TDCB"/>
    <property type="match status" value="1"/>
</dbReference>
<dbReference type="Gene3D" id="3.40.50.1100">
    <property type="match status" value="2"/>
</dbReference>
<evidence type="ECO:0000256" key="8">
    <source>
        <dbReference type="ARBA" id="ARBA00022533"/>
    </source>
</evidence>
<dbReference type="eggNOG" id="COG1171">
    <property type="taxonomic scope" value="Bacteria"/>
</dbReference>
<gene>
    <name evidence="13" type="ORF">SAMN04489726_4953</name>
</gene>
<keyword evidence="9" id="KW-0100">Branched-chain amino acid biosynthesis</keyword>
<dbReference type="GO" id="GO:0004794">
    <property type="term" value="F:threonine deaminase activity"/>
    <property type="evidence" value="ECO:0007669"/>
    <property type="project" value="UniProtKB-EC"/>
</dbReference>
<comment type="pathway">
    <text evidence="2">Amino-acid biosynthesis; L-isoleucine biosynthesis; 2-oxobutanoate from L-threonine: step 1/1.</text>
</comment>
<dbReference type="GO" id="GO:0030170">
    <property type="term" value="F:pyridoxal phosphate binding"/>
    <property type="evidence" value="ECO:0007669"/>
    <property type="project" value="InterPro"/>
</dbReference>
<comment type="pathway">
    <text evidence="3">Amino-acid degradation; L-threonine degradation via propanoate pathway; propanoate from L-threonine: step 1/4.</text>
</comment>
<comment type="cofactor">
    <cofactor evidence="1">
        <name>pyridoxal 5'-phosphate</name>
        <dbReference type="ChEBI" id="CHEBI:597326"/>
    </cofactor>
</comment>
<evidence type="ECO:0000256" key="2">
    <source>
        <dbReference type="ARBA" id="ARBA00004810"/>
    </source>
</evidence>
<dbReference type="InterPro" id="IPR045865">
    <property type="entry name" value="ACT-like_dom_sf"/>
</dbReference>
<evidence type="ECO:0000256" key="9">
    <source>
        <dbReference type="ARBA" id="ARBA00022624"/>
    </source>
</evidence>
<dbReference type="EMBL" id="LT629701">
    <property type="protein sequence ID" value="SDN10813.1"/>
    <property type="molecule type" value="Genomic_DNA"/>
</dbReference>
<organism evidence="13 14">
    <name type="scientific">Allokutzneria albata</name>
    <name type="common">Kibdelosporangium albatum</name>
    <dbReference type="NCBI Taxonomy" id="211114"/>
    <lineage>
        <taxon>Bacteria</taxon>
        <taxon>Bacillati</taxon>
        <taxon>Actinomycetota</taxon>
        <taxon>Actinomycetes</taxon>
        <taxon>Pseudonocardiales</taxon>
        <taxon>Pseudonocardiaceae</taxon>
        <taxon>Allokutzneria</taxon>
    </lineage>
</organism>
<dbReference type="PROSITE" id="PS00165">
    <property type="entry name" value="DEHYDRATASE_SER_THR"/>
    <property type="match status" value="1"/>
</dbReference>